<evidence type="ECO:0000313" key="2">
    <source>
        <dbReference type="Ensembl" id="ENSUAMP00000036334.1"/>
    </source>
</evidence>
<dbReference type="Ensembl" id="ENSUAMT00000040432.1">
    <property type="protein sequence ID" value="ENSUAMP00000036334.1"/>
    <property type="gene ID" value="ENSUAMG00000027536.1"/>
</dbReference>
<evidence type="ECO:0000256" key="1">
    <source>
        <dbReference type="SAM" id="MobiDB-lite"/>
    </source>
</evidence>
<dbReference type="AlphaFoldDB" id="A0A452STP6"/>
<proteinExistence type="predicted"/>
<name>A0A452STP6_URSAM</name>
<feature type="region of interest" description="Disordered" evidence="1">
    <location>
        <begin position="77"/>
        <end position="112"/>
    </location>
</feature>
<organism evidence="2 3">
    <name type="scientific">Ursus americanus</name>
    <name type="common">American black bear</name>
    <name type="synonym">Euarctos americanus</name>
    <dbReference type="NCBI Taxonomy" id="9643"/>
    <lineage>
        <taxon>Eukaryota</taxon>
        <taxon>Metazoa</taxon>
        <taxon>Chordata</taxon>
        <taxon>Craniata</taxon>
        <taxon>Vertebrata</taxon>
        <taxon>Euteleostomi</taxon>
        <taxon>Mammalia</taxon>
        <taxon>Eutheria</taxon>
        <taxon>Laurasiatheria</taxon>
        <taxon>Carnivora</taxon>
        <taxon>Caniformia</taxon>
        <taxon>Ursidae</taxon>
        <taxon>Ursus</taxon>
    </lineage>
</organism>
<protein>
    <recommendedName>
        <fullName evidence="4">1-acyl-sn-glycerol-3-phosphate acyltransferase epsilon</fullName>
    </recommendedName>
</protein>
<dbReference type="Proteomes" id="UP000291022">
    <property type="component" value="Unassembled WGS sequence"/>
</dbReference>
<accession>A0A452STP6</accession>
<reference evidence="2" key="3">
    <citation type="submission" date="2025-09" db="UniProtKB">
        <authorList>
            <consortium name="Ensembl"/>
        </authorList>
    </citation>
    <scope>IDENTIFICATION</scope>
</reference>
<evidence type="ECO:0008006" key="4">
    <source>
        <dbReference type="Google" id="ProtNLM"/>
    </source>
</evidence>
<dbReference type="STRING" id="9643.ENSUAMP00000036334"/>
<evidence type="ECO:0000313" key="3">
    <source>
        <dbReference type="Proteomes" id="UP000291022"/>
    </source>
</evidence>
<dbReference type="GeneTree" id="ENSGT00950000186209"/>
<reference evidence="2" key="2">
    <citation type="submission" date="2025-08" db="UniProtKB">
        <authorList>
            <consortium name="Ensembl"/>
        </authorList>
    </citation>
    <scope>IDENTIFICATION</scope>
</reference>
<reference evidence="3" key="1">
    <citation type="submission" date="2016-06" db="EMBL/GenBank/DDBJ databases">
        <title>De novo assembly and RNA-Seq shows season-dependent expression and editing in black bear kidneys.</title>
        <authorList>
            <person name="Korstanje R."/>
            <person name="Srivastava A."/>
            <person name="Sarsani V.K."/>
            <person name="Sheehan S.M."/>
            <person name="Seger R.L."/>
            <person name="Barter M.E."/>
            <person name="Lindqvist C."/>
            <person name="Brody L.C."/>
            <person name="Mullikin J.C."/>
        </authorList>
    </citation>
    <scope>NUCLEOTIDE SEQUENCE [LARGE SCALE GENOMIC DNA]</scope>
</reference>
<sequence>MLLSLVLHMYSMRCVLPAAVLLGTAPTYVLAWGAWRLLSAFLPSRVYQEVDDRLYCVYQSMVLFFFENYTGVQVRGTARRPRPPAAPASPTLHLGPGREPCNPRPAPHSRVL</sequence>
<keyword evidence="3" id="KW-1185">Reference proteome</keyword>